<dbReference type="InterPro" id="IPR011335">
    <property type="entry name" value="Restrct_endonuc-II-like"/>
</dbReference>
<keyword evidence="3" id="KW-0227">DNA damage</keyword>
<dbReference type="PANTHER" id="PTHR11070">
    <property type="entry name" value="UVRD / RECB / PCRA DNA HELICASE FAMILY MEMBER"/>
    <property type="match status" value="1"/>
</dbReference>
<comment type="catalytic activity">
    <reaction evidence="11">
        <text>Couples ATP hydrolysis with the unwinding of duplex DNA by translocating in the 3'-5' direction.</text>
        <dbReference type="EC" id="5.6.2.4"/>
    </reaction>
</comment>
<keyword evidence="1" id="KW-0540">Nuclease</keyword>
<organism evidence="18 19">
    <name type="scientific">Adlercreutzia equolifaciens subsp. celatus</name>
    <dbReference type="NCBI Taxonomy" id="394340"/>
    <lineage>
        <taxon>Bacteria</taxon>
        <taxon>Bacillati</taxon>
        <taxon>Actinomycetota</taxon>
        <taxon>Coriobacteriia</taxon>
        <taxon>Eggerthellales</taxon>
        <taxon>Eggerthellaceae</taxon>
        <taxon>Adlercreutzia</taxon>
    </lineage>
</organism>
<feature type="compositionally biased region" description="Low complexity" evidence="15">
    <location>
        <begin position="1032"/>
        <end position="1045"/>
    </location>
</feature>
<dbReference type="Proteomes" id="UP000253805">
    <property type="component" value="Unassembled WGS sequence"/>
</dbReference>
<dbReference type="InterPro" id="IPR000212">
    <property type="entry name" value="DNA_helicase_UvrD/REP"/>
</dbReference>
<dbReference type="PANTHER" id="PTHR11070:SF2">
    <property type="entry name" value="ATP-DEPENDENT DNA HELICASE SRS2"/>
    <property type="match status" value="1"/>
</dbReference>
<dbReference type="Gene3D" id="3.40.50.300">
    <property type="entry name" value="P-loop containing nucleotide triphosphate hydrolases"/>
    <property type="match status" value="4"/>
</dbReference>
<evidence type="ECO:0000256" key="3">
    <source>
        <dbReference type="ARBA" id="ARBA00022763"/>
    </source>
</evidence>
<evidence type="ECO:0000256" key="6">
    <source>
        <dbReference type="ARBA" id="ARBA00022839"/>
    </source>
</evidence>
<dbReference type="GO" id="GO:0004527">
    <property type="term" value="F:exonuclease activity"/>
    <property type="evidence" value="ECO:0007669"/>
    <property type="project" value="UniProtKB-KW"/>
</dbReference>
<evidence type="ECO:0000313" key="19">
    <source>
        <dbReference type="Proteomes" id="UP000253805"/>
    </source>
</evidence>
<dbReference type="GO" id="GO:0043138">
    <property type="term" value="F:3'-5' DNA helicase activity"/>
    <property type="evidence" value="ECO:0007669"/>
    <property type="project" value="UniProtKB-EC"/>
</dbReference>
<evidence type="ECO:0000256" key="14">
    <source>
        <dbReference type="PROSITE-ProRule" id="PRU00560"/>
    </source>
</evidence>
<dbReference type="SUPFAM" id="SSF52540">
    <property type="entry name" value="P-loop containing nucleoside triphosphate hydrolases"/>
    <property type="match status" value="1"/>
</dbReference>
<proteinExistence type="predicted"/>
<dbReference type="InterPro" id="IPR014016">
    <property type="entry name" value="UvrD-like_ATP-bd"/>
</dbReference>
<keyword evidence="8" id="KW-0238">DNA-binding</keyword>
<dbReference type="GO" id="GO:0005829">
    <property type="term" value="C:cytosol"/>
    <property type="evidence" value="ECO:0007669"/>
    <property type="project" value="TreeGrafter"/>
</dbReference>
<keyword evidence="7 14" id="KW-0067">ATP-binding</keyword>
<dbReference type="InterPro" id="IPR014017">
    <property type="entry name" value="DNA_helicase_UvrD-like_C"/>
</dbReference>
<protein>
    <recommendedName>
        <fullName evidence="12">DNA 3'-5' helicase</fullName>
        <ecNumber evidence="12">5.6.2.4</ecNumber>
    </recommendedName>
</protein>
<evidence type="ECO:0000256" key="13">
    <source>
        <dbReference type="ARBA" id="ARBA00048988"/>
    </source>
</evidence>
<evidence type="ECO:0000256" key="4">
    <source>
        <dbReference type="ARBA" id="ARBA00022801"/>
    </source>
</evidence>
<dbReference type="EMBL" id="PPUT01000019">
    <property type="protein sequence ID" value="RDC43575.1"/>
    <property type="molecule type" value="Genomic_DNA"/>
</dbReference>
<comment type="catalytic activity">
    <reaction evidence="13">
        <text>ATP + H2O = ADP + phosphate + H(+)</text>
        <dbReference type="Rhea" id="RHEA:13065"/>
        <dbReference type="ChEBI" id="CHEBI:15377"/>
        <dbReference type="ChEBI" id="CHEBI:15378"/>
        <dbReference type="ChEBI" id="CHEBI:30616"/>
        <dbReference type="ChEBI" id="CHEBI:43474"/>
        <dbReference type="ChEBI" id="CHEBI:456216"/>
        <dbReference type="EC" id="5.6.2.4"/>
    </reaction>
</comment>
<dbReference type="GO" id="GO:0005524">
    <property type="term" value="F:ATP binding"/>
    <property type="evidence" value="ECO:0007669"/>
    <property type="project" value="UniProtKB-UniRule"/>
</dbReference>
<dbReference type="Pfam" id="PF13361">
    <property type="entry name" value="UvrD_C"/>
    <property type="match status" value="1"/>
</dbReference>
<dbReference type="PROSITE" id="PS51217">
    <property type="entry name" value="UVRD_HELICASE_CTER"/>
    <property type="match status" value="1"/>
</dbReference>
<dbReference type="GO" id="GO:0033202">
    <property type="term" value="C:DNA helicase complex"/>
    <property type="evidence" value="ECO:0007669"/>
    <property type="project" value="TreeGrafter"/>
</dbReference>
<dbReference type="InterPro" id="IPR038726">
    <property type="entry name" value="PDDEXK_AddAB-type"/>
</dbReference>
<dbReference type="Pfam" id="PF12705">
    <property type="entry name" value="PDDEXK_1"/>
    <property type="match status" value="1"/>
</dbReference>
<evidence type="ECO:0000256" key="7">
    <source>
        <dbReference type="ARBA" id="ARBA00022840"/>
    </source>
</evidence>
<evidence type="ECO:0000256" key="15">
    <source>
        <dbReference type="SAM" id="MobiDB-lite"/>
    </source>
</evidence>
<dbReference type="PROSITE" id="PS51198">
    <property type="entry name" value="UVRD_HELICASE_ATP_BIND"/>
    <property type="match status" value="1"/>
</dbReference>
<keyword evidence="10" id="KW-0413">Isomerase</keyword>
<dbReference type="GO" id="GO:0000725">
    <property type="term" value="P:recombinational repair"/>
    <property type="evidence" value="ECO:0007669"/>
    <property type="project" value="TreeGrafter"/>
</dbReference>
<dbReference type="GO" id="GO:0003677">
    <property type="term" value="F:DNA binding"/>
    <property type="evidence" value="ECO:0007669"/>
    <property type="project" value="UniProtKB-KW"/>
</dbReference>
<evidence type="ECO:0000256" key="2">
    <source>
        <dbReference type="ARBA" id="ARBA00022741"/>
    </source>
</evidence>
<dbReference type="EC" id="5.6.2.4" evidence="12"/>
<keyword evidence="4 14" id="KW-0378">Hydrolase</keyword>
<evidence type="ECO:0000256" key="11">
    <source>
        <dbReference type="ARBA" id="ARBA00034617"/>
    </source>
</evidence>
<evidence type="ECO:0000259" key="16">
    <source>
        <dbReference type="PROSITE" id="PS51198"/>
    </source>
</evidence>
<evidence type="ECO:0000313" key="18">
    <source>
        <dbReference type="EMBL" id="RDC43575.1"/>
    </source>
</evidence>
<evidence type="ECO:0000256" key="9">
    <source>
        <dbReference type="ARBA" id="ARBA00023204"/>
    </source>
</evidence>
<keyword evidence="6" id="KW-0269">Exonuclease</keyword>
<feature type="binding site" evidence="14">
    <location>
        <begin position="25"/>
        <end position="32"/>
    </location>
    <ligand>
        <name>ATP</name>
        <dbReference type="ChEBI" id="CHEBI:30616"/>
    </ligand>
</feature>
<keyword evidence="9" id="KW-0234">DNA repair</keyword>
<dbReference type="Gene3D" id="3.90.320.10">
    <property type="match status" value="1"/>
</dbReference>
<evidence type="ECO:0000256" key="10">
    <source>
        <dbReference type="ARBA" id="ARBA00023235"/>
    </source>
</evidence>
<accession>A0A369P0N2</accession>
<dbReference type="SUPFAM" id="SSF52980">
    <property type="entry name" value="Restriction endonuclease-like"/>
    <property type="match status" value="1"/>
</dbReference>
<feature type="domain" description="UvrD-like helicase ATP-binding" evidence="16">
    <location>
        <begin position="4"/>
        <end position="439"/>
    </location>
</feature>
<evidence type="ECO:0000256" key="5">
    <source>
        <dbReference type="ARBA" id="ARBA00022806"/>
    </source>
</evidence>
<dbReference type="Pfam" id="PF00580">
    <property type="entry name" value="UvrD-helicase"/>
    <property type="match status" value="1"/>
</dbReference>
<evidence type="ECO:0000256" key="1">
    <source>
        <dbReference type="ARBA" id="ARBA00022722"/>
    </source>
</evidence>
<dbReference type="InterPro" id="IPR011604">
    <property type="entry name" value="PDDEXK-like_dom_sf"/>
</dbReference>
<evidence type="ECO:0000256" key="8">
    <source>
        <dbReference type="ARBA" id="ARBA00023125"/>
    </source>
</evidence>
<feature type="domain" description="UvrD-like helicase C-terminal" evidence="17">
    <location>
        <begin position="467"/>
        <end position="761"/>
    </location>
</feature>
<keyword evidence="2 14" id="KW-0547">Nucleotide-binding</keyword>
<reference evidence="18 19" key="1">
    <citation type="journal article" date="2018" name="Elife">
        <title>Discovery and characterization of a prevalent human gut bacterial enzyme sufficient for the inactivation of a family of plant toxins.</title>
        <authorList>
            <person name="Koppel N."/>
            <person name="Bisanz J.E."/>
            <person name="Pandelia M.E."/>
            <person name="Turnbaugh P.J."/>
            <person name="Balskus E.P."/>
        </authorList>
    </citation>
    <scope>NUCLEOTIDE SEQUENCE [LARGE SCALE GENOMIC DNA]</scope>
    <source>
        <strain evidence="18 19">OB21 GAM 11</strain>
    </source>
</reference>
<keyword evidence="5 14" id="KW-0347">Helicase</keyword>
<dbReference type="InterPro" id="IPR027417">
    <property type="entry name" value="P-loop_NTPase"/>
</dbReference>
<feature type="region of interest" description="Disordered" evidence="15">
    <location>
        <begin position="613"/>
        <end position="645"/>
    </location>
</feature>
<dbReference type="RefSeq" id="WP_114549242.1">
    <property type="nucleotide sequence ID" value="NZ_PPUT01000019.1"/>
</dbReference>
<feature type="region of interest" description="Disordered" evidence="15">
    <location>
        <begin position="1031"/>
        <end position="1060"/>
    </location>
</feature>
<name>A0A369P0N2_9ACTN</name>
<dbReference type="AlphaFoldDB" id="A0A369P0N2"/>
<evidence type="ECO:0000256" key="12">
    <source>
        <dbReference type="ARBA" id="ARBA00034808"/>
    </source>
</evidence>
<dbReference type="Gene3D" id="1.10.486.10">
    <property type="entry name" value="PCRA, domain 4"/>
    <property type="match status" value="1"/>
</dbReference>
<gene>
    <name evidence="18" type="ORF">C1850_07760</name>
</gene>
<sequence length="1257" mass="135713">MNLDTCKEGQRLTITTFDRPLMVAAGAGSGKTFTLTRRIAYGLLAGEEAPGGLQSIDEVLAITFTVKAAAELRDRIRALLREEGLEEESLKVDDAWVCTIGSMAARILRENAFEVGIDPKFEVIDEAEASYLRAEATEQVLAHLETGADPLLRAVIDEFGLRGQGPFDKRLLEYSQEVVARVRAMPEGFEGLRLSVPTATPARLVRQALEAAMEIQEVVKVWGRTNATDETFASDLETGIDRAEQWLAADTGEGFLDARFEAGPFLEALLAFPPSSDKYRAKKPDADAFAAWRGAYASVFSEAQAALGARVSVAAVSLARLLEDAYARAKGNDRLDQGDLLRRCLDAFSAHPELSERYRERFKVIMVDEFQDTDKLQVAVIAALAQPGFANVCTVGDAQQSIYRFRGADVNVFFEYRDRLRSLSPEAEFPQLPHNFRSHGDVLSLVDAVFGQPQVFGDEFLHLEAAGAVNTAADPVFEGDGPARIAVSVFQNDGSRATVSSEELSARCAREVAERFAQLREAGARPGEMALLLGTMTRASVYQEALRDAGFESIVTGGSGFGQSAEAQLVATLLRVAVNRDDSEALYQALASDLFALSDDALLALATTDAWASESDGEGEGDDGRARPRQPISRGFFGREEDDGFPLGENDRAALALARRCLRDFVRRAVREEPALALRRLFVDSGLADRLQLEGADGMARAGNFNKACVVVGELARESCGIADVARQFADYLSLAKEAPGALACLDADFVRIMTVHTSKGLEFPHVAVAELKDGYPGGRAPSFFVENIGETTYVAATWMPHGPWDKTASKLKGWARAQEAEDLDVSLDGPAEAERAFGALSAAQFGAALAAYSAAQEREEARRLMYVALTRASRSLLLAMRVSAKIEDGYESTWVTGDVFDALGWVMDDGASVAMMDFGGRAPARVTCERVLAEVGEETGEEPLAASAPTGEERLDEELGAAAPLSEDAPAVFAVVRRAHGEDPALAPHNFAREGLYSYTSLSGAHPHSDEPAVEADEGVVLLHEGRSALGSETSNGSNESESSFADDASGSRESDGAPACVLGAQESATALGTAFHRLAQQAIERSERGSLFAPSETAIRAQIQKEGLSEEQQARLRAALVRWLGSDEAALFAAFENRRAEVPFTVAIGDFFLEGEIDGLADNGDGAAFLIDYKTGGRADETPEQLDEKHRLQASCYAYALMRAGYESVDARFLRIEHAAADNPRDPQIVPYHFEKTDLPALEALIIDKQKEATL</sequence>
<comment type="caution">
    <text evidence="18">The sequence shown here is derived from an EMBL/GenBank/DDBJ whole genome shotgun (WGS) entry which is preliminary data.</text>
</comment>
<evidence type="ECO:0000259" key="17">
    <source>
        <dbReference type="PROSITE" id="PS51217"/>
    </source>
</evidence>